<feature type="region of interest" description="Disordered" evidence="1">
    <location>
        <begin position="100"/>
        <end position="169"/>
    </location>
</feature>
<dbReference type="Pfam" id="PF01501">
    <property type="entry name" value="Glyco_transf_8"/>
    <property type="match status" value="1"/>
</dbReference>
<dbReference type="SUPFAM" id="SSF53448">
    <property type="entry name" value="Nucleotide-diphospho-sugar transferases"/>
    <property type="match status" value="1"/>
</dbReference>
<keyword evidence="2" id="KW-0812">Transmembrane</keyword>
<evidence type="ECO:0000256" key="1">
    <source>
        <dbReference type="SAM" id="MobiDB-lite"/>
    </source>
</evidence>
<dbReference type="GO" id="GO:0016757">
    <property type="term" value="F:glycosyltransferase activity"/>
    <property type="evidence" value="ECO:0007669"/>
    <property type="project" value="InterPro"/>
</dbReference>
<keyword evidence="2" id="KW-0472">Membrane</keyword>
<accession>A0A8H7AY61</accession>
<name>A0A8H7AY61_9PLEO</name>
<dbReference type="Pfam" id="PF04882">
    <property type="entry name" value="Peroxin-3"/>
    <property type="match status" value="1"/>
</dbReference>
<dbReference type="EMBL" id="JAAABM010000015">
    <property type="protein sequence ID" value="KAF7672755.1"/>
    <property type="molecule type" value="Genomic_DNA"/>
</dbReference>
<dbReference type="InterPro" id="IPR002495">
    <property type="entry name" value="Glyco_trans_8"/>
</dbReference>
<sequence>MIQGTRRWLRRNRTNFAIGAGVLGAGYLAGQYVLGKLGEARQRMSDDRIAKENLRRRFEQNQEDCTFTVLAILPTATENILDAIPVEQVLEELQRQKAERLSRSVGPSEIASTAPPSVADTTEDDARSSSLQTDSFIHASQIATEGDSNTGPAEGSPEPREDRRSKKSKAQLWSEMKISSITRAFTLVYTLSLLTLLTRIQLNLLGRRNYLASVVSLAAPQPTTEGSRINLENNDDDNFEQAYGNDFETNRRYLSLSWWLLHKGCIDLIEKVRVAVKDVFGLVNPREEMTLERLSELTLEVRKRVEGATEEERRTCKWLAFLLPPQDQEDYVLQESGMTSSSESTSPTTTASLRRLIDETSDLIESPAFAHVLTQLLDAAFSHLVDVKISQLSYKIPPVSDSNARVQEIVGHDVKAKVANSLAVFCRQAHSIGSGANNEYLAAIEAVGGLEAFAAVVYSSNFEYESPEAAALDRPAPVQLTKPSVVPEVAALQDVQQSPSVLIMADQQGKDAYVTLLTRPSYLAGAILLAYTLNKHSPNTPLIITYTPETLPEASVNAFKAEARHSNIVLHPVEHLRLPEDGTEHGMVAERFIDTWTKLRVFDLWDMPQKFERICWLDADMMIFSNPSPLIFNKQNDAYLQGGDGMRTMAVHTCVCNLDHDSWAPAEWNPENCAMAKLTAPEQLAQVRPEPYTLSNFNSGTFLYRPSKALAEFVLQKFQEIGNTRLRAMKFPDQDFLNEAFDGRWSTLSWKTNALKTWRYWHTNIWVDDQVAVLHYIVDKPWAARVKEDGTAGYLGKDGETHRWWWDEYANWSSEREKQGEKELLDIVGKYAAREDGQENEEMRAIGGGAQDFAKKWPAKEGEAKEGGGGGGANEPKLTEEAQEQADAFGQGPNGPVLRKPMLGERGHGPVVRGGRGIGGRRGGEGWSVMQD</sequence>
<dbReference type="GeneID" id="62207481"/>
<feature type="compositionally biased region" description="Polar residues" evidence="1">
    <location>
        <begin position="141"/>
        <end position="151"/>
    </location>
</feature>
<dbReference type="FunFam" id="3.90.550.10:FF:000228">
    <property type="entry name" value="Galactinol synthase"/>
    <property type="match status" value="1"/>
</dbReference>
<dbReference type="Proteomes" id="UP000596902">
    <property type="component" value="Unassembled WGS sequence"/>
</dbReference>
<feature type="transmembrane region" description="Helical" evidence="2">
    <location>
        <begin position="16"/>
        <end position="34"/>
    </location>
</feature>
<dbReference type="PANTHER" id="PTHR28080">
    <property type="entry name" value="PEROXISOMAL BIOGENESIS FACTOR 3"/>
    <property type="match status" value="1"/>
</dbReference>
<dbReference type="AlphaFoldDB" id="A0A8H7AY61"/>
<keyword evidence="4" id="KW-1185">Reference proteome</keyword>
<dbReference type="InterPro" id="IPR029044">
    <property type="entry name" value="Nucleotide-diphossugar_trans"/>
</dbReference>
<reference evidence="3" key="2">
    <citation type="submission" date="2020-08" db="EMBL/GenBank/DDBJ databases">
        <title>Draft Genome Sequence of Cumin Blight Pathogen Alternaria burnsii.</title>
        <authorList>
            <person name="Feng Z."/>
        </authorList>
    </citation>
    <scope>NUCLEOTIDE SEQUENCE</scope>
    <source>
        <strain evidence="3">CBS107.38</strain>
    </source>
</reference>
<dbReference type="RefSeq" id="XP_038783105.1">
    <property type="nucleotide sequence ID" value="XM_038934303.1"/>
</dbReference>
<dbReference type="Gene3D" id="3.90.550.10">
    <property type="entry name" value="Spore Coat Polysaccharide Biosynthesis Protein SpsA, Chain A"/>
    <property type="match status" value="1"/>
</dbReference>
<reference evidence="3" key="1">
    <citation type="submission" date="2020-01" db="EMBL/GenBank/DDBJ databases">
        <authorList>
            <person name="Feng Z.H.Z."/>
        </authorList>
    </citation>
    <scope>NUCLEOTIDE SEQUENCE</scope>
    <source>
        <strain evidence="3">CBS107.38</strain>
    </source>
</reference>
<evidence type="ECO:0000313" key="3">
    <source>
        <dbReference type="EMBL" id="KAF7672755.1"/>
    </source>
</evidence>
<feature type="region of interest" description="Disordered" evidence="1">
    <location>
        <begin position="856"/>
        <end position="932"/>
    </location>
</feature>
<feature type="compositionally biased region" description="Basic and acidic residues" evidence="1">
    <location>
        <begin position="856"/>
        <end position="866"/>
    </location>
</feature>
<evidence type="ECO:0000313" key="4">
    <source>
        <dbReference type="Proteomes" id="UP000596902"/>
    </source>
</evidence>
<comment type="caution">
    <text evidence="3">The sequence shown here is derived from an EMBL/GenBank/DDBJ whole genome shotgun (WGS) entry which is preliminary data.</text>
</comment>
<organism evidence="3 4">
    <name type="scientific">Alternaria burnsii</name>
    <dbReference type="NCBI Taxonomy" id="1187904"/>
    <lineage>
        <taxon>Eukaryota</taxon>
        <taxon>Fungi</taxon>
        <taxon>Dikarya</taxon>
        <taxon>Ascomycota</taxon>
        <taxon>Pezizomycotina</taxon>
        <taxon>Dothideomycetes</taxon>
        <taxon>Pleosporomycetidae</taxon>
        <taxon>Pleosporales</taxon>
        <taxon>Pleosporineae</taxon>
        <taxon>Pleosporaceae</taxon>
        <taxon>Alternaria</taxon>
        <taxon>Alternaria sect. Alternaria</taxon>
    </lineage>
</organism>
<dbReference type="GO" id="GO:0005778">
    <property type="term" value="C:peroxisomal membrane"/>
    <property type="evidence" value="ECO:0007669"/>
    <property type="project" value="InterPro"/>
</dbReference>
<keyword evidence="2" id="KW-1133">Transmembrane helix</keyword>
<dbReference type="GO" id="GO:0030674">
    <property type="term" value="F:protein-macromolecule adaptor activity"/>
    <property type="evidence" value="ECO:0007669"/>
    <property type="project" value="TreeGrafter"/>
</dbReference>
<dbReference type="InterPro" id="IPR006966">
    <property type="entry name" value="Peroxin-3"/>
</dbReference>
<protein>
    <submittedName>
        <fullName evidence="3">Peroxisomal membrane protein</fullName>
    </submittedName>
</protein>
<gene>
    <name evidence="3" type="ORF">GT037_009256</name>
</gene>
<dbReference type="GO" id="GO:0045046">
    <property type="term" value="P:protein import into peroxisome membrane"/>
    <property type="evidence" value="ECO:0007669"/>
    <property type="project" value="TreeGrafter"/>
</dbReference>
<feature type="compositionally biased region" description="Gly residues" evidence="1">
    <location>
        <begin position="912"/>
        <end position="921"/>
    </location>
</feature>
<dbReference type="PANTHER" id="PTHR28080:SF1">
    <property type="entry name" value="PEROXISOMAL BIOGENESIS FACTOR 3"/>
    <property type="match status" value="1"/>
</dbReference>
<proteinExistence type="predicted"/>
<evidence type="ECO:0000256" key="2">
    <source>
        <dbReference type="SAM" id="Phobius"/>
    </source>
</evidence>